<dbReference type="Proteomes" id="UP000075398">
    <property type="component" value="Unassembled WGS sequence"/>
</dbReference>
<organism evidence="1 2">
    <name type="scientific">Candidatus Methanofastidiosum methylothiophilum</name>
    <dbReference type="NCBI Taxonomy" id="1705564"/>
    <lineage>
        <taxon>Archaea</taxon>
        <taxon>Methanobacteriati</taxon>
        <taxon>Methanobacteriota</taxon>
        <taxon>Stenosarchaea group</taxon>
        <taxon>Candidatus Methanofastidiosia</taxon>
        <taxon>Candidatus Methanofastidiosales</taxon>
        <taxon>Candidatus Methanofastidiosaceae</taxon>
        <taxon>Candidatus Methanofastidiosum</taxon>
    </lineage>
</organism>
<evidence type="ECO:0000313" key="1">
    <source>
        <dbReference type="EMBL" id="KYC52644.1"/>
    </source>
</evidence>
<protein>
    <submittedName>
        <fullName evidence="1">Uncharacterized protein</fullName>
    </submittedName>
</protein>
<proteinExistence type="predicted"/>
<sequence>MEKLEELEKNGLFVGNKLLSNGDMVLATFNTNEEAIISSDNCCKTTQLAQINKLIEDFENNPKYYIECEGKRAANGGYWVFGAQELINNIKKMLR</sequence>
<reference evidence="1 2" key="1">
    <citation type="journal article" date="2016" name="ISME J.">
        <title>Chasing the elusive Euryarchaeota class WSA2: genomes reveal a uniquely fastidious methyl-reducing methanogen.</title>
        <authorList>
            <person name="Nobu M.K."/>
            <person name="Narihiro T."/>
            <person name="Kuroda K."/>
            <person name="Mei R."/>
            <person name="Liu W.T."/>
        </authorList>
    </citation>
    <scope>NUCLEOTIDE SEQUENCE [LARGE SCALE GENOMIC DNA]</scope>
    <source>
        <strain evidence="1">U1lsi0528_Bin055</strain>
    </source>
</reference>
<dbReference type="AlphaFoldDB" id="A0A150J6R6"/>
<accession>A0A150J6R6</accession>
<gene>
    <name evidence="1" type="ORF">AMQ22_00694</name>
</gene>
<comment type="caution">
    <text evidence="1">The sequence shown here is derived from an EMBL/GenBank/DDBJ whole genome shotgun (WGS) entry which is preliminary data.</text>
</comment>
<evidence type="ECO:0000313" key="2">
    <source>
        <dbReference type="Proteomes" id="UP000075398"/>
    </source>
</evidence>
<dbReference type="EMBL" id="LNGC01000019">
    <property type="protein sequence ID" value="KYC52644.1"/>
    <property type="molecule type" value="Genomic_DNA"/>
</dbReference>
<name>A0A150J6R6_9EURY</name>